<reference evidence="2" key="1">
    <citation type="submission" date="2022-11" db="UniProtKB">
        <authorList>
            <consortium name="WormBaseParasite"/>
        </authorList>
    </citation>
    <scope>IDENTIFICATION</scope>
</reference>
<sequence length="175" mass="19705">MKEEILSFRLVYNLSSEIRISLISYEIKISQQAKNQIAAAAAERAKAARNIRLARSNQQVQKSEAVWYATGDMKILSALYGHMGSASTHSCLMCEAPKETFRSNKGSSARTLYSIELAWRNYLCFFRSGTKANGGKKTRKNAAAGEKKKLDKQMDKITKFFDDRMNKSSCNVISR</sequence>
<name>A0A915D5F4_9BILA</name>
<proteinExistence type="predicted"/>
<keyword evidence="1" id="KW-1185">Reference proteome</keyword>
<dbReference type="Proteomes" id="UP000887574">
    <property type="component" value="Unplaced"/>
</dbReference>
<protein>
    <submittedName>
        <fullName evidence="2">Uncharacterized protein</fullName>
    </submittedName>
</protein>
<evidence type="ECO:0000313" key="1">
    <source>
        <dbReference type="Proteomes" id="UP000887574"/>
    </source>
</evidence>
<dbReference type="WBParaSite" id="jg15586">
    <property type="protein sequence ID" value="jg15586"/>
    <property type="gene ID" value="jg15586"/>
</dbReference>
<organism evidence="1 2">
    <name type="scientific">Ditylenchus dipsaci</name>
    <dbReference type="NCBI Taxonomy" id="166011"/>
    <lineage>
        <taxon>Eukaryota</taxon>
        <taxon>Metazoa</taxon>
        <taxon>Ecdysozoa</taxon>
        <taxon>Nematoda</taxon>
        <taxon>Chromadorea</taxon>
        <taxon>Rhabditida</taxon>
        <taxon>Tylenchina</taxon>
        <taxon>Tylenchomorpha</taxon>
        <taxon>Sphaerularioidea</taxon>
        <taxon>Anguinidae</taxon>
        <taxon>Anguininae</taxon>
        <taxon>Ditylenchus</taxon>
    </lineage>
</organism>
<accession>A0A915D5F4</accession>
<dbReference type="AlphaFoldDB" id="A0A915D5F4"/>
<evidence type="ECO:0000313" key="2">
    <source>
        <dbReference type="WBParaSite" id="jg15586"/>
    </source>
</evidence>